<accession>A0ABW1DH06</accession>
<gene>
    <name evidence="1" type="ORF">ACFPQ6_03050</name>
</gene>
<reference evidence="2" key="1">
    <citation type="journal article" date="2019" name="Int. J. Syst. Evol. Microbiol.">
        <title>The Global Catalogue of Microorganisms (GCM) 10K type strain sequencing project: providing services to taxonomists for standard genome sequencing and annotation.</title>
        <authorList>
            <consortium name="The Broad Institute Genomics Platform"/>
            <consortium name="The Broad Institute Genome Sequencing Center for Infectious Disease"/>
            <person name="Wu L."/>
            <person name="Ma J."/>
        </authorList>
    </citation>
    <scope>NUCLEOTIDE SEQUENCE [LARGE SCALE GENOMIC DNA]</scope>
    <source>
        <strain evidence="2">CGMCC 1.15053</strain>
    </source>
</reference>
<evidence type="ECO:0008006" key="3">
    <source>
        <dbReference type="Google" id="ProtNLM"/>
    </source>
</evidence>
<dbReference type="RefSeq" id="WP_380046284.1">
    <property type="nucleotide sequence ID" value="NZ_JBHSOH010000004.1"/>
</dbReference>
<organism evidence="1 2">
    <name type="scientific">Deinococcus petrolearius</name>
    <dbReference type="NCBI Taxonomy" id="1751295"/>
    <lineage>
        <taxon>Bacteria</taxon>
        <taxon>Thermotogati</taxon>
        <taxon>Deinococcota</taxon>
        <taxon>Deinococci</taxon>
        <taxon>Deinococcales</taxon>
        <taxon>Deinococcaceae</taxon>
        <taxon>Deinococcus</taxon>
    </lineage>
</organism>
<evidence type="ECO:0000313" key="1">
    <source>
        <dbReference type="EMBL" id="MFC5847278.1"/>
    </source>
</evidence>
<evidence type="ECO:0000313" key="2">
    <source>
        <dbReference type="Proteomes" id="UP001595979"/>
    </source>
</evidence>
<name>A0ABW1DH06_9DEIO</name>
<sequence length="579" mass="61364">MRRVDGFVLPLTLMLMVAITLLVLTTTVLSLSDHANARNDRSAAHAELVAKAGYHRYKTTAFQSFRYYQEYPERYATEAARYAQCGNLMAIGLDLDRDGTFGGADLWSENRSLSEPLQVGDVAGTYTVSYSVIGPDIVLRSVGEAAGGRATVQGVLRGQNASTLSNALFAGRGQAGAHINGGVDVYGSVYVEGSGHDDTVIDANGNFQQHNNYTKAQLATLTGLAEAELQLFLKTQALEQKDLCSQLRVKQGKIKVGGNTTVGAATSPNSEFEGRLAGVHVGSSAPYDVNTAVQVTGSAVIHSQTSPGPFDLDPAPEFPLLDGYNVDMDELPANVQNALVGTVPSWRQSMRTDAALNGMLIQGTGVAPHPPSGCDLNSVLDSGKVTLTFGATSITCLVGAPQRGFKYTYDAALDAGVLEIRGMLDLQGLNLVFQKNVVVRYEGKASMLVERVGGKGGNVTIAGDVLPYRSFPDRDVLGIMAEDNLTITGDSQQEDLGSLTKTQVVMGMFYAQQKIAIAKSAVMMGTMLGNQIDASTGSGGGGKAKMIQVPGLEYNLPPGFASLNNTSNPTFAVYSYERK</sequence>
<dbReference type="EMBL" id="JBHSOH010000004">
    <property type="protein sequence ID" value="MFC5847278.1"/>
    <property type="molecule type" value="Genomic_DNA"/>
</dbReference>
<proteinExistence type="predicted"/>
<dbReference type="Proteomes" id="UP001595979">
    <property type="component" value="Unassembled WGS sequence"/>
</dbReference>
<comment type="caution">
    <text evidence="1">The sequence shown here is derived from an EMBL/GenBank/DDBJ whole genome shotgun (WGS) entry which is preliminary data.</text>
</comment>
<protein>
    <recommendedName>
        <fullName evidence="3">Type 4 fimbrial biogenesis protein PilX N-terminal domain-containing protein</fullName>
    </recommendedName>
</protein>
<keyword evidence="2" id="KW-1185">Reference proteome</keyword>